<dbReference type="OrthoDB" id="4364653at2"/>
<sequence>MEGTALAELLLAGLGGLDEQQRVAGAALLDTLLVPDDGPLDLDGWTDRVLELLWRARGRPTDPVGEEVAALAAAGRAAGSLTAHGTAALLPARYAAARRRTALALTARSLPALLPQALADLTWVHRRLTQAELDARSRRVELDPAAARALREVTGVVRPLLQPDPRPPFVPEGAAALLREAQRRTCLGCGAPLRAGHDVVPLLPRLRLPLDSVAGLVAVCAPCARSRGTALPSLRVVWAWHRRPEPPDLPEPWEQERVAGALVAVVAALPAGVPLWAGRSTSDRSTGSEGDRLRALLAPA</sequence>
<evidence type="ECO:0008006" key="3">
    <source>
        <dbReference type="Google" id="ProtNLM"/>
    </source>
</evidence>
<accession>A0A4Q7NNJ2</accession>
<evidence type="ECO:0000313" key="1">
    <source>
        <dbReference type="EMBL" id="RZS86814.1"/>
    </source>
</evidence>
<gene>
    <name evidence="1" type="ORF">EV189_2230</name>
</gene>
<dbReference type="RefSeq" id="WP_130493033.1">
    <property type="nucleotide sequence ID" value="NZ_SGXD01000003.1"/>
</dbReference>
<protein>
    <recommendedName>
        <fullName evidence="3">HNH endonuclease</fullName>
    </recommendedName>
</protein>
<comment type="caution">
    <text evidence="1">The sequence shown here is derived from an EMBL/GenBank/DDBJ whole genome shotgun (WGS) entry which is preliminary data.</text>
</comment>
<proteinExistence type="predicted"/>
<dbReference type="Proteomes" id="UP000293638">
    <property type="component" value="Unassembled WGS sequence"/>
</dbReference>
<organism evidence="1 2">
    <name type="scientific">Motilibacter rhizosphaerae</name>
    <dbReference type="NCBI Taxonomy" id="598652"/>
    <lineage>
        <taxon>Bacteria</taxon>
        <taxon>Bacillati</taxon>
        <taxon>Actinomycetota</taxon>
        <taxon>Actinomycetes</taxon>
        <taxon>Motilibacterales</taxon>
        <taxon>Motilibacteraceae</taxon>
        <taxon>Motilibacter</taxon>
    </lineage>
</organism>
<name>A0A4Q7NNJ2_9ACTN</name>
<dbReference type="AlphaFoldDB" id="A0A4Q7NNJ2"/>
<dbReference type="EMBL" id="SGXD01000003">
    <property type="protein sequence ID" value="RZS86814.1"/>
    <property type="molecule type" value="Genomic_DNA"/>
</dbReference>
<evidence type="ECO:0000313" key="2">
    <source>
        <dbReference type="Proteomes" id="UP000293638"/>
    </source>
</evidence>
<keyword evidence="2" id="KW-1185">Reference proteome</keyword>
<reference evidence="1 2" key="1">
    <citation type="submission" date="2019-02" db="EMBL/GenBank/DDBJ databases">
        <title>Genomic Encyclopedia of Type Strains, Phase IV (KMG-IV): sequencing the most valuable type-strain genomes for metagenomic binning, comparative biology and taxonomic classification.</title>
        <authorList>
            <person name="Goeker M."/>
        </authorList>
    </citation>
    <scope>NUCLEOTIDE SEQUENCE [LARGE SCALE GENOMIC DNA]</scope>
    <source>
        <strain evidence="1 2">DSM 45622</strain>
    </source>
</reference>